<comment type="similarity">
    <text evidence="1">Belongs to the short-chain dehydrogenases/reductases (SDR) family.</text>
</comment>
<accession>A0A0F7ZNI7</accession>
<reference evidence="4 5" key="1">
    <citation type="journal article" date="2014" name="Genome Biol. Evol.">
        <title>Comparative genomics and transcriptomics analyses reveal divergent lifestyle features of nematode endoparasitic fungus Hirsutella minnesotensis.</title>
        <authorList>
            <person name="Lai Y."/>
            <person name="Liu K."/>
            <person name="Zhang X."/>
            <person name="Zhang X."/>
            <person name="Li K."/>
            <person name="Wang N."/>
            <person name="Shu C."/>
            <person name="Wu Y."/>
            <person name="Wang C."/>
            <person name="Bushley K.E."/>
            <person name="Xiang M."/>
            <person name="Liu X."/>
        </authorList>
    </citation>
    <scope>NUCLEOTIDE SEQUENCE [LARGE SCALE GENOMIC DNA]</scope>
    <source>
        <strain evidence="4 5">3608</strain>
    </source>
</reference>
<protein>
    <submittedName>
        <fullName evidence="4">Uncharacterized protein</fullName>
    </submittedName>
</protein>
<proteinExistence type="inferred from homology"/>
<dbReference type="GO" id="GO:0050664">
    <property type="term" value="F:oxidoreductase activity, acting on NAD(P)H, oxygen as acceptor"/>
    <property type="evidence" value="ECO:0007669"/>
    <property type="project" value="TreeGrafter"/>
</dbReference>
<dbReference type="PANTHER" id="PTHR43008">
    <property type="entry name" value="BENZIL REDUCTASE"/>
    <property type="match status" value="1"/>
</dbReference>
<dbReference type="InterPro" id="IPR036291">
    <property type="entry name" value="NAD(P)-bd_dom_sf"/>
</dbReference>
<dbReference type="AlphaFoldDB" id="A0A0F7ZNI7"/>
<dbReference type="InterPro" id="IPR020904">
    <property type="entry name" value="Sc_DH/Rdtase_CS"/>
</dbReference>
<dbReference type="FunFam" id="3.40.50.720:FF:000084">
    <property type="entry name" value="Short-chain dehydrogenase reductase"/>
    <property type="match status" value="1"/>
</dbReference>
<evidence type="ECO:0000256" key="2">
    <source>
        <dbReference type="ARBA" id="ARBA00022857"/>
    </source>
</evidence>
<dbReference type="Proteomes" id="UP000054481">
    <property type="component" value="Unassembled WGS sequence"/>
</dbReference>
<name>A0A0F7ZNI7_9HYPO</name>
<dbReference type="PRINTS" id="PR00081">
    <property type="entry name" value="GDHRDH"/>
</dbReference>
<gene>
    <name evidence="4" type="ORF">HIM_06713</name>
</gene>
<organism evidence="4 5">
    <name type="scientific">Hirsutella minnesotensis 3608</name>
    <dbReference type="NCBI Taxonomy" id="1043627"/>
    <lineage>
        <taxon>Eukaryota</taxon>
        <taxon>Fungi</taxon>
        <taxon>Dikarya</taxon>
        <taxon>Ascomycota</taxon>
        <taxon>Pezizomycotina</taxon>
        <taxon>Sordariomycetes</taxon>
        <taxon>Hypocreomycetidae</taxon>
        <taxon>Hypocreales</taxon>
        <taxon>Ophiocordycipitaceae</taxon>
        <taxon>Hirsutella</taxon>
    </lineage>
</organism>
<dbReference type="GO" id="GO:0016616">
    <property type="term" value="F:oxidoreductase activity, acting on the CH-OH group of donors, NAD or NADP as acceptor"/>
    <property type="evidence" value="ECO:0007669"/>
    <property type="project" value="UniProtKB-ARBA"/>
</dbReference>
<evidence type="ECO:0000256" key="1">
    <source>
        <dbReference type="ARBA" id="ARBA00006484"/>
    </source>
</evidence>
<dbReference type="InterPro" id="IPR002347">
    <property type="entry name" value="SDR_fam"/>
</dbReference>
<dbReference type="SUPFAM" id="SSF51735">
    <property type="entry name" value="NAD(P)-binding Rossmann-fold domains"/>
    <property type="match status" value="1"/>
</dbReference>
<dbReference type="EMBL" id="KQ030531">
    <property type="protein sequence ID" value="KJZ73820.1"/>
    <property type="molecule type" value="Genomic_DNA"/>
</dbReference>
<dbReference type="PANTHER" id="PTHR43008:SF3">
    <property type="entry name" value="MANNITOL DEHYDROGENASE"/>
    <property type="match status" value="1"/>
</dbReference>
<evidence type="ECO:0000313" key="5">
    <source>
        <dbReference type="Proteomes" id="UP000054481"/>
    </source>
</evidence>
<dbReference type="PROSITE" id="PS00061">
    <property type="entry name" value="ADH_SHORT"/>
    <property type="match status" value="1"/>
</dbReference>
<evidence type="ECO:0000313" key="4">
    <source>
        <dbReference type="EMBL" id="KJZ73820.1"/>
    </source>
</evidence>
<sequence>MAVPDATRLLDLLSLKGKVVAITGVSGFDGIGHEVARGCAEMGADVAMTYYQRQDEARRIADDIQTEYGVRVKAYALDVTDEEATRQFVDDVVRDFGRIDSFVANAGIVRYGPFNELPVTEWEQVFKVNLVGTMHCARAVRPYFQKQGYGSLVISASTLGHYICPFVPGTAYVSSKAGLLHLGRQLAYEWRAFARVNTVFPGYLEVGQVPTIGEVFAAGAEKLAAADRLGKAKEIKAAYVYLMSDASSFTTGSDISCDGGLRLGPSAIPGQTM</sequence>
<keyword evidence="5" id="KW-1185">Reference proteome</keyword>
<dbReference type="Pfam" id="PF13561">
    <property type="entry name" value="adh_short_C2"/>
    <property type="match status" value="1"/>
</dbReference>
<evidence type="ECO:0000256" key="3">
    <source>
        <dbReference type="ARBA" id="ARBA00023002"/>
    </source>
</evidence>
<dbReference type="Gene3D" id="3.40.50.720">
    <property type="entry name" value="NAD(P)-binding Rossmann-like Domain"/>
    <property type="match status" value="1"/>
</dbReference>
<keyword evidence="3" id="KW-0560">Oxidoreductase</keyword>
<dbReference type="OrthoDB" id="417891at2759"/>
<keyword evidence="2" id="KW-0521">NADP</keyword>